<feature type="domain" description="MHYT" evidence="5">
    <location>
        <begin position="29"/>
        <end position="225"/>
    </location>
</feature>
<evidence type="ECO:0000313" key="6">
    <source>
        <dbReference type="EMBL" id="GGC92196.1"/>
    </source>
</evidence>
<keyword evidence="1" id="KW-0472">Membrane</keyword>
<comment type="caution">
    <text evidence="6">The sequence shown here is derived from an EMBL/GenBank/DDBJ whole genome shotgun (WGS) entry which is preliminary data.</text>
</comment>
<dbReference type="CDD" id="cd01948">
    <property type="entry name" value="EAL"/>
    <property type="match status" value="1"/>
</dbReference>
<dbReference type="Pfam" id="PF00563">
    <property type="entry name" value="EAL"/>
    <property type="match status" value="1"/>
</dbReference>
<dbReference type="Gene3D" id="3.30.450.20">
    <property type="entry name" value="PAS domain"/>
    <property type="match status" value="1"/>
</dbReference>
<keyword evidence="1" id="KW-1133">Transmembrane helix</keyword>
<dbReference type="InterPro" id="IPR052155">
    <property type="entry name" value="Biofilm_reg_signaling"/>
</dbReference>
<dbReference type="SMART" id="SM00052">
    <property type="entry name" value="EAL"/>
    <property type="match status" value="1"/>
</dbReference>
<feature type="domain" description="EAL" evidence="3">
    <location>
        <begin position="582"/>
        <end position="836"/>
    </location>
</feature>
<accession>A0ABQ1PBE6</accession>
<dbReference type="InterPro" id="IPR043128">
    <property type="entry name" value="Rev_trsase/Diguanyl_cyclase"/>
</dbReference>
<dbReference type="InterPro" id="IPR005330">
    <property type="entry name" value="MHYT_dom"/>
</dbReference>
<dbReference type="Pfam" id="PF00990">
    <property type="entry name" value="GGDEF"/>
    <property type="match status" value="1"/>
</dbReference>
<name>A0ABQ1PBE6_9GAMM</name>
<feature type="domain" description="GGDEF" evidence="4">
    <location>
        <begin position="434"/>
        <end position="575"/>
    </location>
</feature>
<dbReference type="InterPro" id="IPR001633">
    <property type="entry name" value="EAL_dom"/>
</dbReference>
<feature type="transmembrane region" description="Helical" evidence="1">
    <location>
        <begin position="101"/>
        <end position="122"/>
    </location>
</feature>
<dbReference type="InterPro" id="IPR035919">
    <property type="entry name" value="EAL_sf"/>
</dbReference>
<dbReference type="PROSITE" id="PS50883">
    <property type="entry name" value="EAL"/>
    <property type="match status" value="1"/>
</dbReference>
<dbReference type="RefSeq" id="WP_229755547.1">
    <property type="nucleotide sequence ID" value="NZ_BMHM01000004.1"/>
</dbReference>
<dbReference type="InterPro" id="IPR000014">
    <property type="entry name" value="PAS"/>
</dbReference>
<dbReference type="PANTHER" id="PTHR44757">
    <property type="entry name" value="DIGUANYLATE CYCLASE DGCP"/>
    <property type="match status" value="1"/>
</dbReference>
<dbReference type="Pfam" id="PF13426">
    <property type="entry name" value="PAS_9"/>
    <property type="match status" value="1"/>
</dbReference>
<evidence type="ECO:0000313" key="7">
    <source>
        <dbReference type="Proteomes" id="UP000597301"/>
    </source>
</evidence>
<proteinExistence type="predicted"/>
<dbReference type="Gene3D" id="3.30.70.270">
    <property type="match status" value="1"/>
</dbReference>
<dbReference type="SMART" id="SM00091">
    <property type="entry name" value="PAS"/>
    <property type="match status" value="1"/>
</dbReference>
<dbReference type="PROSITE" id="PS50887">
    <property type="entry name" value="GGDEF"/>
    <property type="match status" value="1"/>
</dbReference>
<dbReference type="PROSITE" id="PS50112">
    <property type="entry name" value="PAS"/>
    <property type="match status" value="1"/>
</dbReference>
<dbReference type="EMBL" id="BMHM01000004">
    <property type="protein sequence ID" value="GGC92196.1"/>
    <property type="molecule type" value="Genomic_DNA"/>
</dbReference>
<dbReference type="CDD" id="cd00130">
    <property type="entry name" value="PAS"/>
    <property type="match status" value="1"/>
</dbReference>
<organism evidence="6 7">
    <name type="scientific">Vreelandella lutescens</name>
    <dbReference type="NCBI Taxonomy" id="1602943"/>
    <lineage>
        <taxon>Bacteria</taxon>
        <taxon>Pseudomonadati</taxon>
        <taxon>Pseudomonadota</taxon>
        <taxon>Gammaproteobacteria</taxon>
        <taxon>Oceanospirillales</taxon>
        <taxon>Halomonadaceae</taxon>
        <taxon>Vreelandella</taxon>
    </lineage>
</organism>
<dbReference type="SUPFAM" id="SSF55785">
    <property type="entry name" value="PYP-like sensor domain (PAS domain)"/>
    <property type="match status" value="1"/>
</dbReference>
<protein>
    <submittedName>
        <fullName evidence="6">Diguanylate cyclase</fullName>
    </submittedName>
</protein>
<dbReference type="SMART" id="SM00267">
    <property type="entry name" value="GGDEF"/>
    <property type="match status" value="1"/>
</dbReference>
<keyword evidence="1" id="KW-0812">Transmembrane</keyword>
<dbReference type="InterPro" id="IPR035965">
    <property type="entry name" value="PAS-like_dom_sf"/>
</dbReference>
<dbReference type="PROSITE" id="PS50924">
    <property type="entry name" value="MHYT"/>
    <property type="match status" value="1"/>
</dbReference>
<dbReference type="CDD" id="cd01949">
    <property type="entry name" value="GGDEF"/>
    <property type="match status" value="1"/>
</dbReference>
<dbReference type="SUPFAM" id="SSF55073">
    <property type="entry name" value="Nucleotide cyclase"/>
    <property type="match status" value="1"/>
</dbReference>
<dbReference type="Pfam" id="PF03707">
    <property type="entry name" value="MHYT"/>
    <property type="match status" value="2"/>
</dbReference>
<evidence type="ECO:0000259" key="4">
    <source>
        <dbReference type="PROSITE" id="PS50887"/>
    </source>
</evidence>
<dbReference type="InterPro" id="IPR000160">
    <property type="entry name" value="GGDEF_dom"/>
</dbReference>
<feature type="transmembrane region" description="Helical" evidence="1">
    <location>
        <begin position="67"/>
        <end position="89"/>
    </location>
</feature>
<dbReference type="Proteomes" id="UP000597301">
    <property type="component" value="Unassembled WGS sequence"/>
</dbReference>
<dbReference type="SUPFAM" id="SSF141868">
    <property type="entry name" value="EAL domain-like"/>
    <property type="match status" value="1"/>
</dbReference>
<dbReference type="Gene3D" id="3.20.20.450">
    <property type="entry name" value="EAL domain"/>
    <property type="match status" value="1"/>
</dbReference>
<dbReference type="NCBIfam" id="TIGR00229">
    <property type="entry name" value="sensory_box"/>
    <property type="match status" value="1"/>
</dbReference>
<evidence type="ECO:0000256" key="1">
    <source>
        <dbReference type="PROSITE-ProRule" id="PRU00244"/>
    </source>
</evidence>
<feature type="transmembrane region" description="Helical" evidence="1">
    <location>
        <begin position="165"/>
        <end position="187"/>
    </location>
</feature>
<keyword evidence="7" id="KW-1185">Reference proteome</keyword>
<reference evidence="7" key="1">
    <citation type="journal article" date="2019" name="Int. J. Syst. Evol. Microbiol.">
        <title>The Global Catalogue of Microorganisms (GCM) 10K type strain sequencing project: providing services to taxonomists for standard genome sequencing and annotation.</title>
        <authorList>
            <consortium name="The Broad Institute Genomics Platform"/>
            <consortium name="The Broad Institute Genome Sequencing Center for Infectious Disease"/>
            <person name="Wu L."/>
            <person name="Ma J."/>
        </authorList>
    </citation>
    <scope>NUCLEOTIDE SEQUENCE [LARGE SCALE GENOMIC DNA]</scope>
    <source>
        <strain evidence="7">CGMCC 1.15122</strain>
    </source>
</reference>
<evidence type="ECO:0000259" key="5">
    <source>
        <dbReference type="PROSITE" id="PS50924"/>
    </source>
</evidence>
<gene>
    <name evidence="6" type="ORF">GCM10011382_23170</name>
</gene>
<feature type="transmembrane region" description="Helical" evidence="1">
    <location>
        <begin position="33"/>
        <end position="55"/>
    </location>
</feature>
<dbReference type="PANTHER" id="PTHR44757:SF2">
    <property type="entry name" value="BIOFILM ARCHITECTURE MAINTENANCE PROTEIN MBAA"/>
    <property type="match status" value="1"/>
</dbReference>
<evidence type="ECO:0000259" key="3">
    <source>
        <dbReference type="PROSITE" id="PS50883"/>
    </source>
</evidence>
<evidence type="ECO:0000259" key="2">
    <source>
        <dbReference type="PROSITE" id="PS50112"/>
    </source>
</evidence>
<dbReference type="InterPro" id="IPR029787">
    <property type="entry name" value="Nucleotide_cyclase"/>
</dbReference>
<feature type="transmembrane region" description="Helical" evidence="1">
    <location>
        <begin position="238"/>
        <end position="261"/>
    </location>
</feature>
<sequence>MPLSHSDLLMILPNLLLDPQALSALQGKHDIPLVMLSWLVALAASFASLEIIRLVGRISSSLWRRTWLIAGASVMGAGVWSMHFVGMHAYRLDFHVSHSHLLTLLSILPAIVGSLVAMTLLCREHLTHRTLIIAGTSLGLGIGVMHYSGMAAMRMPATLYYALDLFLASLVVAVGLGVLSAYAYRLCRMENGKAHYQRYAFLSALCISLAVSGMHYVAMQAAWFVPLEANLPHDHMMASHWLIYAISGAAVFAALLTLLAIKIQRRLQDSERHGYMTQRRLLEVIAALQDGVVLFDDNARIRLCNNAFEQLTGMTHAQLIDSDITQVPYAKDSQALTPAIHRALVAEGEWSGMVTALRSNGDEYPAWLSISRVNYANSKDRDYVALLSDRTDEQNAQQRIRYLAFHDMLTGLPNRLALQEYLTSHLQDTQQKGRYSFLALLDINRFKVLNDSMGQDIGDELLRQLGSRLQQQAGGQVYAARLDGNEFALCISLTLTEHGAAEQQAYQHIDSILASLTADYQLHGHTYPCKINVGMLIFCHREIENVGQLFKRAGLALLEAKRQRDGEPKRFCSALEQKLEEQLTLERELRIAIDSGALSLHLQPQVGAQQEVIGAEALVRWLHPQQGMISPGRFIPIAEQTGLILPLGAWVLKEGCRLLGEWQYDPRLRDLKLSLNVSVRQFQQPSFVEQVISTLRDTSAPPERLTLELTESLLMSDPEGTIDKMLRLRQLGIRFALDDFGTGYSSLAYLKSLPLDTLKIDIAFVKDLTLDMQATPIAATIIALAESLGLDVVAEGVETADQCTVLAHLGCHVYQGYYFGKPVPAAEFTRLNSASSFIAS</sequence>
<feature type="domain" description="PAS" evidence="2">
    <location>
        <begin position="277"/>
        <end position="347"/>
    </location>
</feature>
<dbReference type="NCBIfam" id="TIGR00254">
    <property type="entry name" value="GGDEF"/>
    <property type="match status" value="1"/>
</dbReference>
<feature type="transmembrane region" description="Helical" evidence="1">
    <location>
        <begin position="131"/>
        <end position="153"/>
    </location>
</feature>
<feature type="transmembrane region" description="Helical" evidence="1">
    <location>
        <begin position="199"/>
        <end position="218"/>
    </location>
</feature>